<dbReference type="RefSeq" id="WP_076348366.1">
    <property type="nucleotide sequence ID" value="NZ_CP019082.1"/>
</dbReference>
<evidence type="ECO:0000256" key="3">
    <source>
        <dbReference type="SAM" id="MobiDB-lite"/>
    </source>
</evidence>
<dbReference type="InterPro" id="IPR050490">
    <property type="entry name" value="Bact_solute-bd_prot1"/>
</dbReference>
<dbReference type="AlphaFoldDB" id="A0A1U7CTR5"/>
<reference evidence="5" key="1">
    <citation type="submission" date="2016-12" db="EMBL/GenBank/DDBJ databases">
        <title>Comparative genomics of four Isosphaeraceae planctomycetes: a common pool of plasmids and glycoside hydrolase genes.</title>
        <authorList>
            <person name="Ivanova A."/>
        </authorList>
    </citation>
    <scope>NUCLEOTIDE SEQUENCE [LARGE SCALE GENOMIC DNA]</scope>
    <source>
        <strain evidence="5">PX4</strain>
    </source>
</reference>
<comment type="similarity">
    <text evidence="2">Belongs to the bacterial solute-binding protein 1 family.</text>
</comment>
<name>A0A1U7CTR5_9BACT</name>
<accession>A0A1U7CTR5</accession>
<dbReference type="PANTHER" id="PTHR43649:SF12">
    <property type="entry name" value="DIACETYLCHITOBIOSE BINDING PROTEIN DASA"/>
    <property type="match status" value="1"/>
</dbReference>
<dbReference type="EMBL" id="CP019082">
    <property type="protein sequence ID" value="APW62337.1"/>
    <property type="molecule type" value="Genomic_DNA"/>
</dbReference>
<dbReference type="Gene3D" id="3.40.190.10">
    <property type="entry name" value="Periplasmic binding protein-like II"/>
    <property type="match status" value="1"/>
</dbReference>
<dbReference type="Pfam" id="PF13416">
    <property type="entry name" value="SBP_bac_8"/>
    <property type="match status" value="1"/>
</dbReference>
<evidence type="ECO:0000313" key="4">
    <source>
        <dbReference type="EMBL" id="APW62337.1"/>
    </source>
</evidence>
<dbReference type="STRING" id="1387353.BSF38_03876"/>
<dbReference type="Proteomes" id="UP000186309">
    <property type="component" value="Chromosome"/>
</dbReference>
<evidence type="ECO:0000256" key="2">
    <source>
        <dbReference type="ARBA" id="ARBA00008520"/>
    </source>
</evidence>
<evidence type="ECO:0000313" key="5">
    <source>
        <dbReference type="Proteomes" id="UP000186309"/>
    </source>
</evidence>
<dbReference type="InterPro" id="IPR006059">
    <property type="entry name" value="SBP"/>
</dbReference>
<comment type="subcellular location">
    <subcellularLocation>
        <location evidence="1">Periplasm</location>
    </subcellularLocation>
</comment>
<evidence type="ECO:0008006" key="6">
    <source>
        <dbReference type="Google" id="ProtNLM"/>
    </source>
</evidence>
<organism evidence="4 5">
    <name type="scientific">Paludisphaera borealis</name>
    <dbReference type="NCBI Taxonomy" id="1387353"/>
    <lineage>
        <taxon>Bacteria</taxon>
        <taxon>Pseudomonadati</taxon>
        <taxon>Planctomycetota</taxon>
        <taxon>Planctomycetia</taxon>
        <taxon>Isosphaerales</taxon>
        <taxon>Isosphaeraceae</taxon>
        <taxon>Paludisphaera</taxon>
    </lineage>
</organism>
<keyword evidence="5" id="KW-1185">Reference proteome</keyword>
<dbReference type="GO" id="GO:0042597">
    <property type="term" value="C:periplasmic space"/>
    <property type="evidence" value="ECO:0007669"/>
    <property type="project" value="UniProtKB-SubCell"/>
</dbReference>
<sequence length="531" mass="56787">MRLRGAWSVCDCGRSAWAWWVLVALTVGQFAGCSTPEAEKPVGPPTFPGVKLNLGVVGDPAILAGVTAARGEWAASRQAELTIALDPIRDLATIGDVDLIVFPGQAFGELVDRELLDKIPNAVVLPPAPKTDPSRPNARNESTDETPEDTFKNDDLAPVFRDQIAKYGTERYALPLGGTVLVLAYRRDAFTSAANQKAAREQGLTLEAPKTWAQLDVLARFFQGRDWNGDGKPDFGLAAPLGTDAEGVADATFLARAAGLGQHRDQYSFLFDADDMTPRVDSPPFVEALGAVASWKTLGPPGAESFDAAAARKAFREGKAALLIDRAERAGDWANAEGKPIGVAALPGSERVYEPLRKVWETAESLNKPAYLPVGGGWLIGVRGGLETAKKAAALDLVRYLAGPDVSTRLRAERDFPMAPVRSSQMGQGPPDPTSAPDVDARLWSDAVSQSLMALRVLPGLRIPQAEGYLDDLSKGRATALGGKAPEAALHEVAAAWSARTQALGPKRQLWHYRRSLNTLATLPQPPDRGK</sequence>
<dbReference type="SUPFAM" id="SSF53850">
    <property type="entry name" value="Periplasmic binding protein-like II"/>
    <property type="match status" value="1"/>
</dbReference>
<feature type="region of interest" description="Disordered" evidence="3">
    <location>
        <begin position="123"/>
        <end position="153"/>
    </location>
</feature>
<dbReference type="PANTHER" id="PTHR43649">
    <property type="entry name" value="ARABINOSE-BINDING PROTEIN-RELATED"/>
    <property type="match status" value="1"/>
</dbReference>
<evidence type="ECO:0000256" key="1">
    <source>
        <dbReference type="ARBA" id="ARBA00004418"/>
    </source>
</evidence>
<protein>
    <recommendedName>
        <fullName evidence="6">Extracellular solute-binding protein</fullName>
    </recommendedName>
</protein>
<gene>
    <name evidence="4" type="ORF">BSF38_03876</name>
</gene>
<dbReference type="KEGG" id="pbor:BSF38_03876"/>
<proteinExistence type="inferred from homology"/>